<keyword evidence="5" id="KW-0408">Iron</keyword>
<dbReference type="GO" id="GO:0051539">
    <property type="term" value="F:4 iron, 4 sulfur cluster binding"/>
    <property type="evidence" value="ECO:0007669"/>
    <property type="project" value="UniProtKB-KW"/>
</dbReference>
<dbReference type="CDD" id="cd01335">
    <property type="entry name" value="Radical_SAM"/>
    <property type="match status" value="1"/>
</dbReference>
<dbReference type="GO" id="GO:0046872">
    <property type="term" value="F:metal ion binding"/>
    <property type="evidence" value="ECO:0007669"/>
    <property type="project" value="UniProtKB-KW"/>
</dbReference>
<evidence type="ECO:0000256" key="1">
    <source>
        <dbReference type="ARBA" id="ARBA00001966"/>
    </source>
</evidence>
<keyword evidence="3" id="KW-0949">S-adenosyl-L-methionine</keyword>
<dbReference type="InterPro" id="IPR024025">
    <property type="entry name" value="SCIFF_rSAM_maturase"/>
</dbReference>
<dbReference type="PROSITE" id="PS01305">
    <property type="entry name" value="MOAA_NIFB_PQQE"/>
    <property type="match status" value="1"/>
</dbReference>
<dbReference type="InterPro" id="IPR013785">
    <property type="entry name" value="Aldolase_TIM"/>
</dbReference>
<dbReference type="SFLD" id="SFLDG01384">
    <property type="entry name" value="thioether_bond_formation_requi"/>
    <property type="match status" value="1"/>
</dbReference>
<dbReference type="PANTHER" id="PTHR43273">
    <property type="entry name" value="ANAEROBIC SULFATASE-MATURATING ENZYME HOMOLOG ASLB-RELATED"/>
    <property type="match status" value="1"/>
</dbReference>
<dbReference type="InterPro" id="IPR058240">
    <property type="entry name" value="rSAM_sf"/>
</dbReference>
<dbReference type="CDD" id="cd21124">
    <property type="entry name" value="SPASM_CteB-like"/>
    <property type="match status" value="1"/>
</dbReference>
<dbReference type="SFLD" id="SFLDS00029">
    <property type="entry name" value="Radical_SAM"/>
    <property type="match status" value="1"/>
</dbReference>
<evidence type="ECO:0000256" key="4">
    <source>
        <dbReference type="ARBA" id="ARBA00022723"/>
    </source>
</evidence>
<dbReference type="Pfam" id="PF13186">
    <property type="entry name" value="SPASM"/>
    <property type="match status" value="1"/>
</dbReference>
<comment type="cofactor">
    <cofactor evidence="1">
        <name>[4Fe-4S] cluster</name>
        <dbReference type="ChEBI" id="CHEBI:49883"/>
    </cofactor>
</comment>
<dbReference type="HOGENOM" id="CLU_009273_3_3_9"/>
<dbReference type="SFLD" id="SFLDG01067">
    <property type="entry name" value="SPASM/twitch_domain_containing"/>
    <property type="match status" value="1"/>
</dbReference>
<keyword evidence="2" id="KW-0004">4Fe-4S</keyword>
<dbReference type="EMBL" id="CP001720">
    <property type="protein sequence ID" value="ACV61032.1"/>
    <property type="molecule type" value="Genomic_DNA"/>
</dbReference>
<evidence type="ECO:0000256" key="6">
    <source>
        <dbReference type="ARBA" id="ARBA00023014"/>
    </source>
</evidence>
<sequence>MIHKFTIDQINIVLDVNSGALHVVDDLTMLVLEDYLSLSIEDILNKHRDIYSEQEITGVCDEINELRKEGLLFSEDPLQNNDYLPGEGVVKALCLHLAHDCNMRCRYCFAGQGKFGGSSDLMPLNVGKKAMEFLIKSSGSRRNIEVDFFGGEPLMNFKVLQDLVYYGEGLASANGKIIKFTVTTNGLLLNKEVEDFLNCHDISTVLSLDGRPDLHNYMRPMPNGEGSYKYVLPNFQRFVNSRHQEDYYIRGTYTHHNLDFSKDIFHLAGLGFNSLSIEPVVAESGKDYALQEEDLPVIEREYEILAQGLLEYARKGNNISFFHFNIDLDGGPCLAKRLTGCSAGYEYLAVAPNGDIYPCHQFVGRKNFLLGNVFDGISKKEIAIDFRRAHVYNKPECMDCWAKFYCSGGCHANAEAFNGTIYKPYDLACKLARKRIECALYYNIKKGLDNSQ</sequence>
<organism evidence="8 9">
    <name type="scientific">Desulfofarcimen acetoxidans (strain ATCC 49208 / DSM 771 / KCTC 5769 / VKM B-1644 / 5575)</name>
    <name type="common">Desulfotomaculum acetoxidans</name>
    <dbReference type="NCBI Taxonomy" id="485916"/>
    <lineage>
        <taxon>Bacteria</taxon>
        <taxon>Bacillati</taxon>
        <taxon>Bacillota</taxon>
        <taxon>Clostridia</taxon>
        <taxon>Eubacteriales</taxon>
        <taxon>Peptococcaceae</taxon>
        <taxon>Desulfofarcimen</taxon>
    </lineage>
</organism>
<name>C8VVG7_DESAS</name>
<dbReference type="NCBIfam" id="TIGR03974">
    <property type="entry name" value="rSAM_six_Cys"/>
    <property type="match status" value="1"/>
</dbReference>
<dbReference type="InterPro" id="IPR007197">
    <property type="entry name" value="rSAM"/>
</dbReference>
<dbReference type="KEGG" id="dae:Dtox_0069"/>
<keyword evidence="4" id="KW-0479">Metal-binding</keyword>
<dbReference type="NCBIfam" id="TIGR04085">
    <property type="entry name" value="rSAM_more_4Fe4S"/>
    <property type="match status" value="1"/>
</dbReference>
<dbReference type="Gene3D" id="3.20.20.70">
    <property type="entry name" value="Aldolase class I"/>
    <property type="match status" value="1"/>
</dbReference>
<dbReference type="InterPro" id="IPR000385">
    <property type="entry name" value="MoaA_NifB_PqqE_Fe-S-bd_CS"/>
</dbReference>
<dbReference type="InterPro" id="IPR047602">
    <property type="entry name" value="SPASM_CteB-like"/>
</dbReference>
<dbReference type="InterPro" id="IPR023885">
    <property type="entry name" value="4Fe4S-binding_SPASM_dom"/>
</dbReference>
<evidence type="ECO:0000256" key="3">
    <source>
        <dbReference type="ARBA" id="ARBA00022691"/>
    </source>
</evidence>
<feature type="domain" description="Radical SAM core" evidence="7">
    <location>
        <begin position="87"/>
        <end position="320"/>
    </location>
</feature>
<accession>C8VVG7</accession>
<dbReference type="eggNOG" id="COG0641">
    <property type="taxonomic scope" value="Bacteria"/>
</dbReference>
<dbReference type="Pfam" id="PF13353">
    <property type="entry name" value="Fer4_12"/>
    <property type="match status" value="1"/>
</dbReference>
<dbReference type="GO" id="GO:0016491">
    <property type="term" value="F:oxidoreductase activity"/>
    <property type="evidence" value="ECO:0007669"/>
    <property type="project" value="InterPro"/>
</dbReference>
<keyword evidence="6" id="KW-0411">Iron-sulfur</keyword>
<evidence type="ECO:0000313" key="8">
    <source>
        <dbReference type="EMBL" id="ACV61032.1"/>
    </source>
</evidence>
<reference evidence="8 9" key="1">
    <citation type="journal article" date="2009" name="Stand. Genomic Sci.">
        <title>Complete genome sequence of Desulfotomaculum acetoxidans type strain (5575).</title>
        <authorList>
            <person name="Spring S."/>
            <person name="Lapidus A."/>
            <person name="Schroder M."/>
            <person name="Gleim D."/>
            <person name="Sims D."/>
            <person name="Meincke L."/>
            <person name="Glavina Del Rio T."/>
            <person name="Tice H."/>
            <person name="Copeland A."/>
            <person name="Cheng J.F."/>
            <person name="Lucas S."/>
            <person name="Chen F."/>
            <person name="Nolan M."/>
            <person name="Bruce D."/>
            <person name="Goodwin L."/>
            <person name="Pitluck S."/>
            <person name="Ivanova N."/>
            <person name="Mavromatis K."/>
            <person name="Mikhailova N."/>
            <person name="Pati A."/>
            <person name="Chen A."/>
            <person name="Palaniappan K."/>
            <person name="Land M."/>
            <person name="Hauser L."/>
            <person name="Chang Y.J."/>
            <person name="Jeffries C.D."/>
            <person name="Chain P."/>
            <person name="Saunders E."/>
            <person name="Brettin T."/>
            <person name="Detter J.C."/>
            <person name="Goker M."/>
            <person name="Bristow J."/>
            <person name="Eisen J.A."/>
            <person name="Markowitz V."/>
            <person name="Hugenholtz P."/>
            <person name="Kyrpides N.C."/>
            <person name="Klenk H.P."/>
            <person name="Han C."/>
        </authorList>
    </citation>
    <scope>NUCLEOTIDE SEQUENCE [LARGE SCALE GENOMIC DNA]</scope>
    <source>
        <strain evidence="9">ATCC 49208 / DSM 771 / VKM B-1644</strain>
    </source>
</reference>
<dbReference type="PANTHER" id="PTHR43273:SF8">
    <property type="entry name" value="RADICAL SAM DOMAIN PROTEIN"/>
    <property type="match status" value="1"/>
</dbReference>
<dbReference type="InterPro" id="IPR023867">
    <property type="entry name" value="Sulphatase_maturase_rSAM"/>
</dbReference>
<dbReference type="PROSITE" id="PS51918">
    <property type="entry name" value="RADICAL_SAM"/>
    <property type="match status" value="1"/>
</dbReference>
<protein>
    <submittedName>
        <fullName evidence="8">Radical SAM domain protein</fullName>
    </submittedName>
</protein>
<dbReference type="SFLD" id="SFLDG01386">
    <property type="entry name" value="main_SPASM_domain-containing"/>
    <property type="match status" value="1"/>
</dbReference>
<proteinExistence type="predicted"/>
<keyword evidence="9" id="KW-1185">Reference proteome</keyword>
<dbReference type="Proteomes" id="UP000002217">
    <property type="component" value="Chromosome"/>
</dbReference>
<dbReference type="SUPFAM" id="SSF102114">
    <property type="entry name" value="Radical SAM enzymes"/>
    <property type="match status" value="1"/>
</dbReference>
<gene>
    <name evidence="8" type="ordered locus">Dtox_0069</name>
</gene>
<dbReference type="STRING" id="485916.Dtox_0069"/>
<dbReference type="RefSeq" id="WP_012813484.1">
    <property type="nucleotide sequence ID" value="NC_013216.1"/>
</dbReference>
<evidence type="ECO:0000259" key="7">
    <source>
        <dbReference type="PROSITE" id="PS51918"/>
    </source>
</evidence>
<dbReference type="OrthoDB" id="9808591at2"/>
<dbReference type="AlphaFoldDB" id="C8VVG7"/>
<evidence type="ECO:0000256" key="2">
    <source>
        <dbReference type="ARBA" id="ARBA00022485"/>
    </source>
</evidence>
<evidence type="ECO:0000313" key="9">
    <source>
        <dbReference type="Proteomes" id="UP000002217"/>
    </source>
</evidence>
<evidence type="ECO:0000256" key="5">
    <source>
        <dbReference type="ARBA" id="ARBA00023004"/>
    </source>
</evidence>